<dbReference type="PATRIC" id="fig|1671680.3.peg.2811"/>
<dbReference type="EMBL" id="LIIN01000116">
    <property type="protein sequence ID" value="KZX20263.1"/>
    <property type="molecule type" value="Genomic_DNA"/>
</dbReference>
<dbReference type="Proteomes" id="UP000076717">
    <property type="component" value="Unassembled WGS sequence"/>
</dbReference>
<proteinExistence type="predicted"/>
<gene>
    <name evidence="1" type="ORF">ACH61_02620</name>
</gene>
<reference evidence="1 2" key="1">
    <citation type="submission" date="2015-08" db="EMBL/GenBank/DDBJ databases">
        <title>Draft Genome Sequence of Rathayibacter sp. Strain VKM Ac-2596 Isolated from Leaf Gall Induced by Plant-Parasitic Nematodes.</title>
        <authorList>
            <person name="Vasilenko O.V."/>
            <person name="Starodumova I.P."/>
            <person name="Tarlachkov S.V."/>
            <person name="Dorofeeva L.V."/>
            <person name="Evtushenko L.I."/>
        </authorList>
    </citation>
    <scope>NUCLEOTIDE SEQUENCE [LARGE SCALE GENOMIC DNA]</scope>
    <source>
        <strain evidence="1 2">VKM Ac-2596</strain>
    </source>
</reference>
<comment type="caution">
    <text evidence="1">The sequence shown here is derived from an EMBL/GenBank/DDBJ whole genome shotgun (WGS) entry which is preliminary data.</text>
</comment>
<dbReference type="AlphaFoldDB" id="A0A162F7X3"/>
<protein>
    <submittedName>
        <fullName evidence="1">Uncharacterized protein</fullName>
    </submittedName>
</protein>
<organism evidence="1 2">
    <name type="scientific">Rathayibacter tanaceti</name>
    <dbReference type="NCBI Taxonomy" id="1671680"/>
    <lineage>
        <taxon>Bacteria</taxon>
        <taxon>Bacillati</taxon>
        <taxon>Actinomycetota</taxon>
        <taxon>Actinomycetes</taxon>
        <taxon>Micrococcales</taxon>
        <taxon>Microbacteriaceae</taxon>
        <taxon>Rathayibacter</taxon>
    </lineage>
</organism>
<accession>A0A162F7X3</accession>
<evidence type="ECO:0000313" key="2">
    <source>
        <dbReference type="Proteomes" id="UP000076717"/>
    </source>
</evidence>
<sequence length="148" mass="15171">MAVIADANGSRGPRSNASWPAGLLVLISVLTLETLAVAALAGWLVIELLTTRADTVGGGVAIVVLALIALGWAAATTLAAIRRRSWMRGSALTMQLVQMAVALGAFQGQYAAPDIGWALLAPALVAVATLFLPSVVSVTRRDPRAGSV</sequence>
<name>A0A162F7X3_9MICO</name>
<evidence type="ECO:0000313" key="1">
    <source>
        <dbReference type="EMBL" id="KZX20263.1"/>
    </source>
</evidence>
<keyword evidence="2" id="KW-1185">Reference proteome</keyword>